<protein>
    <recommendedName>
        <fullName evidence="5">DNA primase</fullName>
    </recommendedName>
</protein>
<evidence type="ECO:0000313" key="3">
    <source>
        <dbReference type="EMBL" id="RUT14585.1"/>
    </source>
</evidence>
<reference evidence="3 4" key="1">
    <citation type="journal article" date="2019" name="Genome Biol. Evol.">
        <title>Day and night: Metabolic profiles and evolutionary relationships of six axenic non-marine cyanobacteria.</title>
        <authorList>
            <person name="Will S.E."/>
            <person name="Henke P."/>
            <person name="Boedeker C."/>
            <person name="Huang S."/>
            <person name="Brinkmann H."/>
            <person name="Rohde M."/>
            <person name="Jarek M."/>
            <person name="Friedl T."/>
            <person name="Seufert S."/>
            <person name="Schumacher M."/>
            <person name="Overmann J."/>
            <person name="Neumann-Schaal M."/>
            <person name="Petersen J."/>
        </authorList>
    </citation>
    <scope>NUCLEOTIDE SEQUENCE [LARGE SCALE GENOMIC DNA]</scope>
    <source>
        <strain evidence="3 4">SAG 39.79</strain>
    </source>
</reference>
<feature type="domain" description="DNA primase/polymerase bifunctional N-terminal" evidence="2">
    <location>
        <begin position="16"/>
        <end position="214"/>
    </location>
</feature>
<evidence type="ECO:0008006" key="5">
    <source>
        <dbReference type="Google" id="ProtNLM"/>
    </source>
</evidence>
<dbReference type="Pfam" id="PF09250">
    <property type="entry name" value="Prim-Pol"/>
    <property type="match status" value="1"/>
</dbReference>
<dbReference type="RefSeq" id="WP_106166344.1">
    <property type="nucleotide sequence ID" value="NZ_JAVKZF010000005.1"/>
</dbReference>
<sequence>MNAKAINTIISTLEILPTHWHLVPTHWKRPLGYRWEQRPFTPKQLQSELASTGKVRVLDRREGFTQVSPTGIALICGANSQEFLVAVDCDGIGAYKQVLTSNFSTQNNKNSKFANFSPDEIKNAALAYLPNTVAFTSGRPHRAQYLYRIPLHLSFLPENLKSKRIYTPERECLELRGKNLSSVLPPSRHPQGYCYQWLPGCSPSEVEIANAPDWIVGKMLVSAEKTRRYAHNSTSIRQHCVSHRYARLYPGIDSNIQQALILLEVIHPKFADSYDTWLYVGMALHSVSPTLLTSWERWSQLSPKYKPGECQYKWKTFNKFGITIKTLYRLAHLS</sequence>
<dbReference type="EMBL" id="RSCK01000001">
    <property type="protein sequence ID" value="RUT14585.1"/>
    <property type="molecule type" value="Genomic_DNA"/>
</dbReference>
<dbReference type="Proteomes" id="UP000282574">
    <property type="component" value="Unassembled WGS sequence"/>
</dbReference>
<proteinExistence type="predicted"/>
<evidence type="ECO:0000313" key="4">
    <source>
        <dbReference type="Proteomes" id="UP000282574"/>
    </source>
</evidence>
<dbReference type="InterPro" id="IPR015330">
    <property type="entry name" value="DNA_primase/pol_bifunc_N"/>
</dbReference>
<organism evidence="3 4">
    <name type="scientific">Chroococcidiopsis cubana SAG 39.79</name>
    <dbReference type="NCBI Taxonomy" id="388085"/>
    <lineage>
        <taxon>Bacteria</taxon>
        <taxon>Bacillati</taxon>
        <taxon>Cyanobacteriota</taxon>
        <taxon>Cyanophyceae</taxon>
        <taxon>Chroococcidiopsidales</taxon>
        <taxon>Chroococcidiopsidaceae</taxon>
        <taxon>Chroococcidiopsis</taxon>
    </lineage>
</organism>
<evidence type="ECO:0000259" key="1">
    <source>
        <dbReference type="Pfam" id="PF08707"/>
    </source>
</evidence>
<comment type="caution">
    <text evidence="3">The sequence shown here is derived from an EMBL/GenBank/DDBJ whole genome shotgun (WGS) entry which is preliminary data.</text>
</comment>
<evidence type="ECO:0000259" key="2">
    <source>
        <dbReference type="Pfam" id="PF09250"/>
    </source>
</evidence>
<dbReference type="InterPro" id="IPR014819">
    <property type="entry name" value="PriCT_2"/>
</dbReference>
<feature type="domain" description="Primase C-terminal 2" evidence="1">
    <location>
        <begin position="262"/>
        <end position="331"/>
    </location>
</feature>
<dbReference type="Pfam" id="PF08707">
    <property type="entry name" value="PriCT_2"/>
    <property type="match status" value="1"/>
</dbReference>
<dbReference type="GO" id="GO:0016817">
    <property type="term" value="F:hydrolase activity, acting on acid anhydrides"/>
    <property type="evidence" value="ECO:0007669"/>
    <property type="project" value="InterPro"/>
</dbReference>
<accession>A0AB37USW2</accession>
<dbReference type="AlphaFoldDB" id="A0AB37USW2"/>
<gene>
    <name evidence="3" type="ORF">DSM107010_01310</name>
</gene>
<name>A0AB37USW2_9CYAN</name>
<keyword evidence="4" id="KW-1185">Reference proteome</keyword>